<evidence type="ECO:0000313" key="1">
    <source>
        <dbReference type="EMBL" id="CCK83169.1"/>
    </source>
</evidence>
<proteinExistence type="predicted"/>
<protein>
    <submittedName>
        <fullName evidence="1">Uncharacterized protein</fullName>
    </submittedName>
</protein>
<evidence type="ECO:0000313" key="2">
    <source>
        <dbReference type="Proteomes" id="UP000009325"/>
    </source>
</evidence>
<organism evidence="1 2">
    <name type="scientific">Lactobacillus equicursoris 66c</name>
    <dbReference type="NCBI Taxonomy" id="872326"/>
    <lineage>
        <taxon>Bacteria</taxon>
        <taxon>Bacillati</taxon>
        <taxon>Bacillota</taxon>
        <taxon>Bacilli</taxon>
        <taxon>Lactobacillales</taxon>
        <taxon>Lactobacillaceae</taxon>
        <taxon>Lactobacillus</taxon>
    </lineage>
</organism>
<dbReference type="EMBL" id="CALZ01000052">
    <property type="protein sequence ID" value="CCK83169.1"/>
    <property type="molecule type" value="Genomic_DNA"/>
</dbReference>
<dbReference type="Proteomes" id="UP000009325">
    <property type="component" value="Unassembled WGS sequence"/>
</dbReference>
<reference evidence="1 2" key="1">
    <citation type="submission" date="2012-08" db="EMBL/GenBank/DDBJ databases">
        <title>Draft Genome Sequences of Lactobacillus equicursoris CIP 110162T, isolated from thoroughbred racehorse feces and Lactobacillus sp. CRBIP 24.137 isolated from urine of human.</title>
        <authorList>
            <person name="Cousin S."/>
            <person name="Loux V."/>
            <person name="Ma L."/>
            <person name="Creno S."/>
            <person name="Clermont D."/>
            <person name="Bizet C."/>
            <person name="Bouchier C."/>
        </authorList>
    </citation>
    <scope>NUCLEOTIDE SEQUENCE [LARGE SCALE GENOMIC DNA]</scope>
    <source>
        <strain evidence="1 2">66c</strain>
    </source>
</reference>
<gene>
    <name evidence="1" type="ORF">BN146_02660</name>
</gene>
<name>K0NND2_9LACO</name>
<comment type="caution">
    <text evidence="1">The sequence shown here is derived from an EMBL/GenBank/DDBJ whole genome shotgun (WGS) entry which is preliminary data.</text>
</comment>
<sequence length="58" mass="6650">MAPPFLSAARSTLNLPFWQKFLQKPSADGLILHDEVEHVIVGNYQRLSVIDRCDEIIR</sequence>
<accession>K0NND2</accession>
<dbReference type="AlphaFoldDB" id="K0NND2"/>